<dbReference type="Pfam" id="PF05726">
    <property type="entry name" value="Pirin_C"/>
    <property type="match status" value="1"/>
</dbReference>
<dbReference type="CDD" id="cd02247">
    <property type="entry name" value="cupin_pirin_C"/>
    <property type="match status" value="1"/>
</dbReference>
<feature type="domain" description="Pirin N-terminal" evidence="4">
    <location>
        <begin position="21"/>
        <end position="121"/>
    </location>
</feature>
<feature type="domain" description="Pirin C-terminal" evidence="5">
    <location>
        <begin position="176"/>
        <end position="275"/>
    </location>
</feature>
<evidence type="ECO:0000259" key="5">
    <source>
        <dbReference type="Pfam" id="PF05726"/>
    </source>
</evidence>
<dbReference type="CDD" id="cd02909">
    <property type="entry name" value="cupin_pirin_N"/>
    <property type="match status" value="1"/>
</dbReference>
<gene>
    <name evidence="6" type="ORF">JCM17844_15440</name>
</gene>
<dbReference type="EMBL" id="BKCL01000004">
    <property type="protein sequence ID" value="GEQ97907.1"/>
    <property type="molecule type" value="Genomic_DNA"/>
</dbReference>
<feature type="binding site" evidence="2">
    <location>
        <position position="59"/>
    </location>
    <ligand>
        <name>Fe cation</name>
        <dbReference type="ChEBI" id="CHEBI:24875"/>
    </ligand>
</feature>
<dbReference type="RefSeq" id="WP_150000301.1">
    <property type="nucleotide sequence ID" value="NZ_BKCL01000004.1"/>
</dbReference>
<evidence type="ECO:0008006" key="8">
    <source>
        <dbReference type="Google" id="ProtNLM"/>
    </source>
</evidence>
<dbReference type="InterPro" id="IPR012093">
    <property type="entry name" value="Pirin"/>
</dbReference>
<dbReference type="Gene3D" id="2.60.120.10">
    <property type="entry name" value="Jelly Rolls"/>
    <property type="match status" value="2"/>
</dbReference>
<dbReference type="InterPro" id="IPR003829">
    <property type="entry name" value="Pirin_N_dom"/>
</dbReference>
<dbReference type="InterPro" id="IPR008778">
    <property type="entry name" value="Pirin_C_dom"/>
</dbReference>
<dbReference type="Pfam" id="PF02678">
    <property type="entry name" value="Pirin"/>
    <property type="match status" value="1"/>
</dbReference>
<evidence type="ECO:0000256" key="1">
    <source>
        <dbReference type="ARBA" id="ARBA00008416"/>
    </source>
</evidence>
<dbReference type="GO" id="GO:0046872">
    <property type="term" value="F:metal ion binding"/>
    <property type="evidence" value="ECO:0007669"/>
    <property type="project" value="UniProtKB-KW"/>
</dbReference>
<dbReference type="PANTHER" id="PTHR13903">
    <property type="entry name" value="PIRIN-RELATED"/>
    <property type="match status" value="1"/>
</dbReference>
<dbReference type="AlphaFoldDB" id="A0A5A7MPP7"/>
<sequence length="275" mass="29843">MAYRTVFKHIRPRPVSDGAGVRIKRLIGTPDLDHVDPFLLVDEFGSEDGADYIKGFPSHPHRGIETVTYMLAGHMQHQDNQGRSGDLGPGDVQWMTAGRGIIHSEMPQQENGLMRGFQIWVNLPAKDKMCAPRYQDIKSDDIPVTEPVPGIKAQVIAGQFNGIVGAVTGIVAKPLYLDISWEAKGALEIALPHDHSALCIVCEGSLLVAGDRVPKGDLAVLSVGDGVHLEAEAGTQALLLAAQPWHEPIARHGPFVMNSRAELVQAVQDYQAGRF</sequence>
<comment type="similarity">
    <text evidence="1 3">Belongs to the pirin family.</text>
</comment>
<comment type="cofactor">
    <cofactor evidence="2">
        <name>Fe cation</name>
        <dbReference type="ChEBI" id="CHEBI:24875"/>
    </cofactor>
    <text evidence="2">Binds 1 Fe cation per subunit.</text>
</comment>
<evidence type="ECO:0000256" key="3">
    <source>
        <dbReference type="RuleBase" id="RU003457"/>
    </source>
</evidence>
<evidence type="ECO:0000259" key="4">
    <source>
        <dbReference type="Pfam" id="PF02678"/>
    </source>
</evidence>
<dbReference type="SUPFAM" id="SSF51182">
    <property type="entry name" value="RmlC-like cupins"/>
    <property type="match status" value="1"/>
</dbReference>
<proteinExistence type="inferred from homology"/>
<reference evidence="6 7" key="1">
    <citation type="submission" date="2019-09" db="EMBL/GenBank/DDBJ databases">
        <title>NBRP : Genome information of microbial organism related human and environment.</title>
        <authorList>
            <person name="Hattori M."/>
            <person name="Oshima K."/>
            <person name="Inaba H."/>
            <person name="Suda W."/>
            <person name="Sakamoto M."/>
            <person name="Iino T."/>
            <person name="Kitahara M."/>
            <person name="Oshida Y."/>
            <person name="Iida T."/>
            <person name="Kudo T."/>
            <person name="Itoh T."/>
            <person name="Ohkuma M."/>
        </authorList>
    </citation>
    <scope>NUCLEOTIDE SEQUENCE [LARGE SCALE GENOMIC DNA]</scope>
    <source>
        <strain evidence="6 7">Hi-2</strain>
    </source>
</reference>
<keyword evidence="2" id="KW-0408">Iron</keyword>
<name>A0A5A7MPP7_9PROT</name>
<protein>
    <recommendedName>
        <fullName evidence="8">Pirin family protein</fullName>
    </recommendedName>
</protein>
<feature type="binding site" evidence="2">
    <location>
        <position position="105"/>
    </location>
    <ligand>
        <name>Fe cation</name>
        <dbReference type="ChEBI" id="CHEBI:24875"/>
    </ligand>
</feature>
<keyword evidence="2" id="KW-0479">Metal-binding</keyword>
<accession>A0A5A7MPP7</accession>
<evidence type="ECO:0000256" key="2">
    <source>
        <dbReference type="PIRSR" id="PIRSR006232-1"/>
    </source>
</evidence>
<feature type="binding site" evidence="2">
    <location>
        <position position="61"/>
    </location>
    <ligand>
        <name>Fe cation</name>
        <dbReference type="ChEBI" id="CHEBI:24875"/>
    </ligand>
</feature>
<dbReference type="InterPro" id="IPR011051">
    <property type="entry name" value="RmlC_Cupin_sf"/>
</dbReference>
<dbReference type="PANTHER" id="PTHR13903:SF8">
    <property type="entry name" value="PIRIN"/>
    <property type="match status" value="1"/>
</dbReference>
<dbReference type="PIRSF" id="PIRSF006232">
    <property type="entry name" value="Pirin"/>
    <property type="match status" value="1"/>
</dbReference>
<dbReference type="Proteomes" id="UP000322084">
    <property type="component" value="Unassembled WGS sequence"/>
</dbReference>
<comment type="caution">
    <text evidence="6">The sequence shown here is derived from an EMBL/GenBank/DDBJ whole genome shotgun (WGS) entry which is preliminary data.</text>
</comment>
<evidence type="ECO:0000313" key="6">
    <source>
        <dbReference type="EMBL" id="GEQ97907.1"/>
    </source>
</evidence>
<feature type="binding site" evidence="2">
    <location>
        <position position="103"/>
    </location>
    <ligand>
        <name>Fe cation</name>
        <dbReference type="ChEBI" id="CHEBI:24875"/>
    </ligand>
</feature>
<evidence type="ECO:0000313" key="7">
    <source>
        <dbReference type="Proteomes" id="UP000322084"/>
    </source>
</evidence>
<organism evidence="6 7">
    <name type="scientific">Iodidimonas gelatinilytica</name>
    <dbReference type="NCBI Taxonomy" id="1236966"/>
    <lineage>
        <taxon>Bacteria</taxon>
        <taxon>Pseudomonadati</taxon>
        <taxon>Pseudomonadota</taxon>
        <taxon>Alphaproteobacteria</taxon>
        <taxon>Iodidimonadales</taxon>
        <taxon>Iodidimonadaceae</taxon>
        <taxon>Iodidimonas</taxon>
    </lineage>
</organism>
<dbReference type="InterPro" id="IPR014710">
    <property type="entry name" value="RmlC-like_jellyroll"/>
</dbReference>